<dbReference type="Proteomes" id="UP000242715">
    <property type="component" value="Unassembled WGS sequence"/>
</dbReference>
<evidence type="ECO:0000313" key="4">
    <source>
        <dbReference type="Proteomes" id="UP000242715"/>
    </source>
</evidence>
<dbReference type="EMBL" id="DF973248">
    <property type="protein sequence ID" value="GAU22542.1"/>
    <property type="molecule type" value="Genomic_DNA"/>
</dbReference>
<dbReference type="FunFam" id="3.40.50.10140:FF:000007">
    <property type="entry name" value="Disease resistance protein (TIR-NBS-LRR class)"/>
    <property type="match status" value="1"/>
</dbReference>
<evidence type="ECO:0000313" key="3">
    <source>
        <dbReference type="EMBL" id="GAU22542.1"/>
    </source>
</evidence>
<dbReference type="GO" id="GO:0007165">
    <property type="term" value="P:signal transduction"/>
    <property type="evidence" value="ECO:0007669"/>
    <property type="project" value="InterPro"/>
</dbReference>
<feature type="domain" description="TIR" evidence="2">
    <location>
        <begin position="8"/>
        <end position="185"/>
    </location>
</feature>
<dbReference type="SUPFAM" id="SSF52200">
    <property type="entry name" value="Toll/Interleukin receptor TIR domain"/>
    <property type="match status" value="1"/>
</dbReference>
<dbReference type="InterPro" id="IPR000157">
    <property type="entry name" value="TIR_dom"/>
</dbReference>
<dbReference type="SMART" id="SM00255">
    <property type="entry name" value="TIR"/>
    <property type="match status" value="1"/>
</dbReference>
<dbReference type="Pfam" id="PF01582">
    <property type="entry name" value="TIR"/>
    <property type="match status" value="1"/>
</dbReference>
<dbReference type="AlphaFoldDB" id="A0A2Z6MAK8"/>
<accession>A0A2Z6MAK8</accession>
<name>A0A2Z6MAK8_TRISU</name>
<dbReference type="PANTHER" id="PTHR32009">
    <property type="entry name" value="TMV RESISTANCE PROTEIN N-LIKE"/>
    <property type="match status" value="1"/>
</dbReference>
<gene>
    <name evidence="3" type="ORF">TSUD_296620</name>
</gene>
<protein>
    <recommendedName>
        <fullName evidence="2">TIR domain-containing protein</fullName>
    </recommendedName>
</protein>
<dbReference type="PANTHER" id="PTHR32009:SF106">
    <property type="entry name" value="TIR DOMAIN-CONTAINING PROTEIN"/>
    <property type="match status" value="1"/>
</dbReference>
<sequence>MASTTNDFAYEVFLSFRGEDTRYGFTGTLKNSLDDKGVRTFFDDEELRKGDEITPSLFKAIEDSKIAIVVLSENYASSSFCLQELTKILDSMKDKGRSVLPVFYKVDPSDIRKLQNTYGKAMAKHKASSNPNIDKWKVSLDQVANLSGFHYKEGYIPISFVFHPFSLVVKLYGLRFKIQLSRVNE</sequence>
<dbReference type="PROSITE" id="PS50104">
    <property type="entry name" value="TIR"/>
    <property type="match status" value="1"/>
</dbReference>
<dbReference type="InterPro" id="IPR035897">
    <property type="entry name" value="Toll_tir_struct_dom_sf"/>
</dbReference>
<proteinExistence type="predicted"/>
<keyword evidence="4" id="KW-1185">Reference proteome</keyword>
<reference evidence="4" key="1">
    <citation type="journal article" date="2017" name="Front. Plant Sci.">
        <title>Climate Clever Clovers: New Paradigm to Reduce the Environmental Footprint of Ruminants by Breeding Low Methanogenic Forages Utilizing Haplotype Variation.</title>
        <authorList>
            <person name="Kaur P."/>
            <person name="Appels R."/>
            <person name="Bayer P.E."/>
            <person name="Keeble-Gagnere G."/>
            <person name="Wang J."/>
            <person name="Hirakawa H."/>
            <person name="Shirasawa K."/>
            <person name="Vercoe P."/>
            <person name="Stefanova K."/>
            <person name="Durmic Z."/>
            <person name="Nichols P."/>
            <person name="Revell C."/>
            <person name="Isobe S.N."/>
            <person name="Edwards D."/>
            <person name="Erskine W."/>
        </authorList>
    </citation>
    <scope>NUCLEOTIDE SEQUENCE [LARGE SCALE GENOMIC DNA]</scope>
    <source>
        <strain evidence="4">cv. Daliak</strain>
    </source>
</reference>
<dbReference type="Gene3D" id="3.40.50.10140">
    <property type="entry name" value="Toll/interleukin-1 receptor homology (TIR) domain"/>
    <property type="match status" value="1"/>
</dbReference>
<organism evidence="3 4">
    <name type="scientific">Trifolium subterraneum</name>
    <name type="common">Subterranean clover</name>
    <dbReference type="NCBI Taxonomy" id="3900"/>
    <lineage>
        <taxon>Eukaryota</taxon>
        <taxon>Viridiplantae</taxon>
        <taxon>Streptophyta</taxon>
        <taxon>Embryophyta</taxon>
        <taxon>Tracheophyta</taxon>
        <taxon>Spermatophyta</taxon>
        <taxon>Magnoliopsida</taxon>
        <taxon>eudicotyledons</taxon>
        <taxon>Gunneridae</taxon>
        <taxon>Pentapetalae</taxon>
        <taxon>rosids</taxon>
        <taxon>fabids</taxon>
        <taxon>Fabales</taxon>
        <taxon>Fabaceae</taxon>
        <taxon>Papilionoideae</taxon>
        <taxon>50 kb inversion clade</taxon>
        <taxon>NPAAA clade</taxon>
        <taxon>Hologalegina</taxon>
        <taxon>IRL clade</taxon>
        <taxon>Trifolieae</taxon>
        <taxon>Trifolium</taxon>
    </lineage>
</organism>
<evidence type="ECO:0000259" key="2">
    <source>
        <dbReference type="PROSITE" id="PS50104"/>
    </source>
</evidence>
<dbReference type="OrthoDB" id="1905256at2759"/>
<keyword evidence="1" id="KW-0520">NAD</keyword>
<evidence type="ECO:0000256" key="1">
    <source>
        <dbReference type="ARBA" id="ARBA00023027"/>
    </source>
</evidence>